<reference evidence="1" key="1">
    <citation type="submission" date="2010-02" db="EMBL/GenBank/DDBJ databases">
        <title>Complete sequence of Aciduliprofundum boonei T469.</title>
        <authorList>
            <consortium name="US DOE Joint Genome Institute"/>
            <person name="Lucas S."/>
            <person name="Copeland A."/>
            <person name="Lapidus A."/>
            <person name="Cheng J.-F."/>
            <person name="Bruce D."/>
            <person name="Goodwin L."/>
            <person name="Pitluck S."/>
            <person name="Saunders E."/>
            <person name="Detter J.C."/>
            <person name="Han C."/>
            <person name="Tapia R."/>
            <person name="Land M."/>
            <person name="Hauser L."/>
            <person name="Kyrpides N."/>
            <person name="Mikhailova N."/>
            <person name="Flores G."/>
            <person name="Reysenbach A.-L."/>
            <person name="Woyke T."/>
        </authorList>
    </citation>
    <scope>NUCLEOTIDE SEQUENCE</scope>
    <source>
        <strain evidence="1">T469</strain>
    </source>
</reference>
<proteinExistence type="predicted"/>
<evidence type="ECO:0000313" key="1">
    <source>
        <dbReference type="EMBL" id="ADD08860.1"/>
    </source>
</evidence>
<protein>
    <submittedName>
        <fullName evidence="1">Uncharacterized protein</fullName>
    </submittedName>
</protein>
<dbReference type="EMBL" id="CP001941">
    <property type="protein sequence ID" value="ADD08860.1"/>
    <property type="molecule type" value="Genomic_DNA"/>
</dbReference>
<organism evidence="1 2">
    <name type="scientific">Aciduliprofundum boonei (strain DSM 19572 / T469)</name>
    <dbReference type="NCBI Taxonomy" id="439481"/>
    <lineage>
        <taxon>Archaea</taxon>
        <taxon>Methanobacteriati</taxon>
        <taxon>Thermoplasmatota</taxon>
        <taxon>DHVE2 group</taxon>
        <taxon>Candidatus Aciduliprofundum</taxon>
    </lineage>
</organism>
<name>D3T9T1_ACIB4</name>
<dbReference type="Proteomes" id="UP000001400">
    <property type="component" value="Chromosome"/>
</dbReference>
<accession>D3T9T1</accession>
<gene>
    <name evidence="1" type="ordered locus">Aboo_1051</name>
</gene>
<sequence length="36" mass="4246">MLTDSLIEGYVKTREKEYLMALMQVMSEMEIKEFAS</sequence>
<dbReference type="AlphaFoldDB" id="D3T9T1"/>
<dbReference type="KEGG" id="abi:Aboo_1051"/>
<keyword evidence="2" id="KW-1185">Reference proteome</keyword>
<dbReference type="HOGENOM" id="CLU_3353791_0_0_2"/>
<evidence type="ECO:0000313" key="2">
    <source>
        <dbReference type="Proteomes" id="UP000001400"/>
    </source>
</evidence>